<keyword evidence="5" id="KW-0998">Cell outer membrane</keyword>
<evidence type="ECO:0000256" key="6">
    <source>
        <dbReference type="SAM" id="SignalP"/>
    </source>
</evidence>
<gene>
    <name evidence="7" type="ORF">C7I55_00595</name>
</gene>
<dbReference type="OrthoDB" id="5462484at2"/>
<evidence type="ECO:0000256" key="4">
    <source>
        <dbReference type="ARBA" id="ARBA00023136"/>
    </source>
</evidence>
<organism evidence="7 8">
    <name type="scientific">Allosphingosinicella deserti</name>
    <dbReference type="NCBI Taxonomy" id="2116704"/>
    <lineage>
        <taxon>Bacteria</taxon>
        <taxon>Pseudomonadati</taxon>
        <taxon>Pseudomonadota</taxon>
        <taxon>Alphaproteobacteria</taxon>
        <taxon>Sphingomonadales</taxon>
        <taxon>Sphingomonadaceae</taxon>
        <taxon>Allosphingosinicella</taxon>
    </lineage>
</organism>
<sequence length="270" mass="29002">MTMTRTTALAAAFILPLLLPSAPAVAQDDGGAQETKAPRRYRVGIGAQAVPSFPGSDDYSIRPMIDFSYTREDQFEFEAPDEAIGLGLIKTGTFEVGPSLNIEGKRKPSKVGAPVDKVKTTVEAGAFAQLYVAPNFRLRVEGRKGLGGHDGWVGNAGADFVLRDADRYLFSIGPRVTFSDAKYNQAYFGVNPRESAATGLPLYDPDGGVQAVGGTAGLLFQLGRNWGIMSYAKYDRLIEDAGKSPLVRTYGKRDQFSGGLGLTYTWGGSR</sequence>
<keyword evidence="4" id="KW-0472">Membrane</keyword>
<dbReference type="Proteomes" id="UP000241167">
    <property type="component" value="Unassembled WGS sequence"/>
</dbReference>
<evidence type="ECO:0008006" key="9">
    <source>
        <dbReference type="Google" id="ProtNLM"/>
    </source>
</evidence>
<accession>A0A2P7QYC9</accession>
<evidence type="ECO:0000256" key="2">
    <source>
        <dbReference type="ARBA" id="ARBA00005722"/>
    </source>
</evidence>
<keyword evidence="3 6" id="KW-0732">Signal</keyword>
<dbReference type="EMBL" id="PXYI01000001">
    <property type="protein sequence ID" value="PSJ42953.1"/>
    <property type="molecule type" value="Genomic_DNA"/>
</dbReference>
<reference evidence="7 8" key="1">
    <citation type="submission" date="2018-03" db="EMBL/GenBank/DDBJ databases">
        <title>The draft genome of Sphingosinicella sp. GL-C-18.</title>
        <authorList>
            <person name="Liu L."/>
            <person name="Li L."/>
            <person name="Liang L."/>
            <person name="Zhang X."/>
            <person name="Wang T."/>
        </authorList>
    </citation>
    <scope>NUCLEOTIDE SEQUENCE [LARGE SCALE GENOMIC DNA]</scope>
    <source>
        <strain evidence="7 8">GL-C-18</strain>
    </source>
</reference>
<evidence type="ECO:0000256" key="1">
    <source>
        <dbReference type="ARBA" id="ARBA00004442"/>
    </source>
</evidence>
<dbReference type="PANTHER" id="PTHR38776:SF1">
    <property type="entry name" value="MLTA-INTERACTING PROTEIN-RELATED"/>
    <property type="match status" value="1"/>
</dbReference>
<comment type="similarity">
    <text evidence="2">Belongs to the MipA/OmpV family.</text>
</comment>
<feature type="chain" id="PRO_5015181681" description="MipA/OmpV family protein" evidence="6">
    <location>
        <begin position="27"/>
        <end position="270"/>
    </location>
</feature>
<dbReference type="RefSeq" id="WP_106510969.1">
    <property type="nucleotide sequence ID" value="NZ_PXYI01000001.1"/>
</dbReference>
<dbReference type="AlphaFoldDB" id="A0A2P7QYC9"/>
<dbReference type="GO" id="GO:0009279">
    <property type="term" value="C:cell outer membrane"/>
    <property type="evidence" value="ECO:0007669"/>
    <property type="project" value="UniProtKB-SubCell"/>
</dbReference>
<evidence type="ECO:0000256" key="5">
    <source>
        <dbReference type="ARBA" id="ARBA00023237"/>
    </source>
</evidence>
<feature type="signal peptide" evidence="6">
    <location>
        <begin position="1"/>
        <end position="26"/>
    </location>
</feature>
<comment type="subcellular location">
    <subcellularLocation>
        <location evidence="1">Cell outer membrane</location>
    </subcellularLocation>
</comment>
<keyword evidence="8" id="KW-1185">Reference proteome</keyword>
<evidence type="ECO:0000313" key="8">
    <source>
        <dbReference type="Proteomes" id="UP000241167"/>
    </source>
</evidence>
<dbReference type="InterPro" id="IPR010583">
    <property type="entry name" value="MipA"/>
</dbReference>
<protein>
    <recommendedName>
        <fullName evidence="9">MipA/OmpV family protein</fullName>
    </recommendedName>
</protein>
<evidence type="ECO:0000313" key="7">
    <source>
        <dbReference type="EMBL" id="PSJ42953.1"/>
    </source>
</evidence>
<name>A0A2P7QYC9_9SPHN</name>
<proteinExistence type="inferred from homology"/>
<dbReference type="PANTHER" id="PTHR38776">
    <property type="entry name" value="MLTA-INTERACTING PROTEIN-RELATED"/>
    <property type="match status" value="1"/>
</dbReference>
<evidence type="ECO:0000256" key="3">
    <source>
        <dbReference type="ARBA" id="ARBA00022729"/>
    </source>
</evidence>
<comment type="caution">
    <text evidence="7">The sequence shown here is derived from an EMBL/GenBank/DDBJ whole genome shotgun (WGS) entry which is preliminary data.</text>
</comment>
<dbReference type="Pfam" id="PF06629">
    <property type="entry name" value="MipA"/>
    <property type="match status" value="1"/>
</dbReference>